<dbReference type="EMBL" id="BKCN01000016">
    <property type="protein sequence ID" value="GER05038.1"/>
    <property type="molecule type" value="Genomic_DNA"/>
</dbReference>
<accession>A0A5A7NAB7</accession>
<comment type="caution">
    <text evidence="2">The sequence shown here is derived from an EMBL/GenBank/DDBJ whole genome shotgun (WGS) entry which is preliminary data.</text>
</comment>
<sequence length="280" mass="30877">MRAITQAFGRHLAEDVTSLALCWRLQRRDGVMLALTSHDRDLRVDGLIYRADGGLSASAARETADLAIDNLEIDGVLMSRSLLAEDLSSGRFDDARIWVFLVNWMDPDAGSLLIKQGSLGRITRIDDRFQAEMRGMTHGLSAVMTESYSPGCRAELGDRRCKKSLNAFTETAGLTAIINETTFRGSFGPKPARWYDFGKIRWHTGKNGGLISEVRSHQGDQINLLQAPPQPMAVGDIFTIIAGCDKTLAICRDKFDNIINFRGDPFVPGTDALLDYPGLL</sequence>
<dbReference type="Pfam" id="PF09356">
    <property type="entry name" value="Phage_BR0599"/>
    <property type="match status" value="1"/>
</dbReference>
<evidence type="ECO:0000313" key="2">
    <source>
        <dbReference type="EMBL" id="GER05038.1"/>
    </source>
</evidence>
<feature type="domain" description="Bacteriophage phiJL001 Gp84 C-terminal" evidence="1">
    <location>
        <begin position="193"/>
        <end position="271"/>
    </location>
</feature>
<dbReference type="InterPro" id="IPR011928">
    <property type="entry name" value="Phage_phiJL001_Gp84"/>
</dbReference>
<keyword evidence="3" id="KW-1185">Reference proteome</keyword>
<gene>
    <name evidence="2" type="ORF">JCM17846_27200</name>
</gene>
<dbReference type="Proteomes" id="UP000324996">
    <property type="component" value="Unassembled WGS sequence"/>
</dbReference>
<organism evidence="2 3">
    <name type="scientific">Iodidimonas nitroreducens</name>
    <dbReference type="NCBI Taxonomy" id="1236968"/>
    <lineage>
        <taxon>Bacteria</taxon>
        <taxon>Pseudomonadati</taxon>
        <taxon>Pseudomonadota</taxon>
        <taxon>Alphaproteobacteria</taxon>
        <taxon>Iodidimonadales</taxon>
        <taxon>Iodidimonadaceae</taxon>
        <taxon>Iodidimonas</taxon>
    </lineage>
</organism>
<reference evidence="2 3" key="1">
    <citation type="submission" date="2019-09" db="EMBL/GenBank/DDBJ databases">
        <title>NBRP : Genome information of microbial organism related human and environment.</title>
        <authorList>
            <person name="Hattori M."/>
            <person name="Oshima K."/>
            <person name="Inaba H."/>
            <person name="Suda W."/>
            <person name="Sakamoto M."/>
            <person name="Iino T."/>
            <person name="Kitahara M."/>
            <person name="Oshida Y."/>
            <person name="Iida T."/>
            <person name="Kudo T."/>
            <person name="Itoh T."/>
            <person name="Ohkuma M."/>
        </authorList>
    </citation>
    <scope>NUCLEOTIDE SEQUENCE [LARGE SCALE GENOMIC DNA]</scope>
    <source>
        <strain evidence="2 3">Q-1</strain>
    </source>
</reference>
<name>A0A5A7NAB7_9PROT</name>
<dbReference type="Pfam" id="PF09931">
    <property type="entry name" value="Phage_phiJL001_Gp84_N"/>
    <property type="match status" value="1"/>
</dbReference>
<dbReference type="NCBIfam" id="TIGR02218">
    <property type="entry name" value="phg_TIGR02218"/>
    <property type="match status" value="1"/>
</dbReference>
<proteinExistence type="predicted"/>
<dbReference type="InterPro" id="IPR018964">
    <property type="entry name" value="Phage_phiJL001_Gp84_C"/>
</dbReference>
<dbReference type="AlphaFoldDB" id="A0A5A7NAB7"/>
<evidence type="ECO:0000313" key="3">
    <source>
        <dbReference type="Proteomes" id="UP000324996"/>
    </source>
</evidence>
<dbReference type="RefSeq" id="WP_042087033.1">
    <property type="nucleotide sequence ID" value="NZ_BKCN01000016.1"/>
</dbReference>
<evidence type="ECO:0000259" key="1">
    <source>
        <dbReference type="Pfam" id="PF09356"/>
    </source>
</evidence>
<protein>
    <recommendedName>
        <fullName evidence="1">Bacteriophage phiJL001 Gp84 C-terminal domain-containing protein</fullName>
    </recommendedName>
</protein>